<gene>
    <name evidence="3" type="ORF">HINF_LOCUS29415</name>
    <name evidence="2" type="ORF">HINF_LOCUS42308</name>
</gene>
<keyword evidence="4" id="KW-1185">Reference proteome</keyword>
<evidence type="ECO:0000313" key="3">
    <source>
        <dbReference type="EMBL" id="CAL6024012.1"/>
    </source>
</evidence>
<protein>
    <submittedName>
        <fullName evidence="3">Hypothetical_protein</fullName>
    </submittedName>
</protein>
<reference evidence="3 4" key="2">
    <citation type="submission" date="2024-07" db="EMBL/GenBank/DDBJ databases">
        <authorList>
            <person name="Akdeniz Z."/>
        </authorList>
    </citation>
    <scope>NUCLEOTIDE SEQUENCE [LARGE SCALE GENOMIC DNA]</scope>
</reference>
<evidence type="ECO:0000256" key="1">
    <source>
        <dbReference type="SAM" id="Phobius"/>
    </source>
</evidence>
<keyword evidence="1" id="KW-1133">Transmembrane helix</keyword>
<reference evidence="2" key="1">
    <citation type="submission" date="2023-06" db="EMBL/GenBank/DDBJ databases">
        <authorList>
            <person name="Kurt Z."/>
        </authorList>
    </citation>
    <scope>NUCLEOTIDE SEQUENCE</scope>
</reference>
<sequence>MSQQYPLKSLINTGILFSNVYVEFQLIIKIFVNSLYINFIYSLKCKYRSNYHSYEQISILTKKFLSLIFIPLVTFPLNGLNQSIFLQANPILQPGKFTYGMQVICRKTYYPDPVEKGALAEIIIYDCFTSRQTHLRKLFQKLIATNFEILVYKSISE</sequence>
<proteinExistence type="predicted"/>
<dbReference type="EMBL" id="CAXDID020000094">
    <property type="protein sequence ID" value="CAL6024012.1"/>
    <property type="molecule type" value="Genomic_DNA"/>
</dbReference>
<evidence type="ECO:0000313" key="4">
    <source>
        <dbReference type="Proteomes" id="UP001642409"/>
    </source>
</evidence>
<organism evidence="2">
    <name type="scientific">Hexamita inflata</name>
    <dbReference type="NCBI Taxonomy" id="28002"/>
    <lineage>
        <taxon>Eukaryota</taxon>
        <taxon>Metamonada</taxon>
        <taxon>Diplomonadida</taxon>
        <taxon>Hexamitidae</taxon>
        <taxon>Hexamitinae</taxon>
        <taxon>Hexamita</taxon>
    </lineage>
</organism>
<comment type="caution">
    <text evidence="2">The sequence shown here is derived from an EMBL/GenBank/DDBJ whole genome shotgun (WGS) entry which is preliminary data.</text>
</comment>
<accession>A0AA86QHF0</accession>
<keyword evidence="1" id="KW-0812">Transmembrane</keyword>
<evidence type="ECO:0000313" key="2">
    <source>
        <dbReference type="EMBL" id="CAI9954663.1"/>
    </source>
</evidence>
<feature type="transmembrane region" description="Helical" evidence="1">
    <location>
        <begin position="64"/>
        <end position="80"/>
    </location>
</feature>
<keyword evidence="1" id="KW-0472">Membrane</keyword>
<dbReference type="Proteomes" id="UP001642409">
    <property type="component" value="Unassembled WGS sequence"/>
</dbReference>
<dbReference type="EMBL" id="CATOUU010000849">
    <property type="protein sequence ID" value="CAI9954663.1"/>
    <property type="molecule type" value="Genomic_DNA"/>
</dbReference>
<name>A0AA86QHF0_9EUKA</name>
<dbReference type="AlphaFoldDB" id="A0AA86QHF0"/>
<feature type="transmembrane region" description="Helical" evidence="1">
    <location>
        <begin position="20"/>
        <end position="43"/>
    </location>
</feature>